<dbReference type="EMBL" id="PVNP01000192">
    <property type="protein sequence ID" value="PRO72085.1"/>
    <property type="molecule type" value="Genomic_DNA"/>
</dbReference>
<proteinExistence type="predicted"/>
<dbReference type="RefSeq" id="WP_105935799.1">
    <property type="nucleotide sequence ID" value="NZ_PVNP01000192.1"/>
</dbReference>
<name>A0A2S9V6V4_9ALTE</name>
<organism evidence="1 2">
    <name type="scientific">Alteromonas alba</name>
    <dbReference type="NCBI Taxonomy" id="2079529"/>
    <lineage>
        <taxon>Bacteria</taxon>
        <taxon>Pseudomonadati</taxon>
        <taxon>Pseudomonadota</taxon>
        <taxon>Gammaproteobacteria</taxon>
        <taxon>Alteromonadales</taxon>
        <taxon>Alteromonadaceae</taxon>
        <taxon>Alteromonas/Salinimonas group</taxon>
        <taxon>Alteromonas</taxon>
    </lineage>
</organism>
<protein>
    <submittedName>
        <fullName evidence="1">Uncharacterized protein</fullName>
    </submittedName>
</protein>
<sequence>MTLKALSFVVAIAIILYQVYVITSPSVSLLNSSDSEIVEGNIGLNNGELSFGQLQDGEDKALSYSLLSGSGEYTYYFRLSNNTILTGTCGDFKNFEVSKRVIFMVSNKKVIYANSNGEPHVCRSTRV</sequence>
<accession>A0A2S9V6V4</accession>
<dbReference type="OrthoDB" id="6388009at2"/>
<gene>
    <name evidence="1" type="ORF">C6Y40_18045</name>
</gene>
<evidence type="ECO:0000313" key="1">
    <source>
        <dbReference type="EMBL" id="PRO72085.1"/>
    </source>
</evidence>
<evidence type="ECO:0000313" key="2">
    <source>
        <dbReference type="Proteomes" id="UP000238949"/>
    </source>
</evidence>
<dbReference type="Proteomes" id="UP000238949">
    <property type="component" value="Unassembled WGS sequence"/>
</dbReference>
<comment type="caution">
    <text evidence="1">The sequence shown here is derived from an EMBL/GenBank/DDBJ whole genome shotgun (WGS) entry which is preliminary data.</text>
</comment>
<dbReference type="AlphaFoldDB" id="A0A2S9V6V4"/>
<reference evidence="2" key="1">
    <citation type="journal article" date="2020" name="Int. J. Syst. Evol. Microbiol.">
        <title>Alteromonas alba sp. nov., a marine bacterium isolated from the seawater of the West Pacific Ocean.</title>
        <authorList>
            <person name="Sun C."/>
            <person name="Wu Y.-H."/>
            <person name="Xamxidin M."/>
            <person name="Cheng H."/>
            <person name="Xu X.-W."/>
        </authorList>
    </citation>
    <scope>NUCLEOTIDE SEQUENCE [LARGE SCALE GENOMIC DNA]</scope>
    <source>
        <strain evidence="2">190</strain>
    </source>
</reference>
<keyword evidence="2" id="KW-1185">Reference proteome</keyword>